<dbReference type="InterPro" id="IPR003439">
    <property type="entry name" value="ABC_transporter-like_ATP-bd"/>
</dbReference>
<dbReference type="AlphaFoldDB" id="A0AAE3L2I4"/>
<evidence type="ECO:0000256" key="1">
    <source>
        <dbReference type="ARBA" id="ARBA00005417"/>
    </source>
</evidence>
<keyword evidence="6" id="KW-0378">Hydrolase</keyword>
<dbReference type="InterPro" id="IPR027417">
    <property type="entry name" value="P-loop_NTPase"/>
</dbReference>
<dbReference type="PANTHER" id="PTHR42734">
    <property type="entry name" value="METAL TRANSPORT SYSTEM ATP-BINDING PROTEIN TM_0124-RELATED"/>
    <property type="match status" value="1"/>
</dbReference>
<proteinExistence type="inferred from homology"/>
<dbReference type="GO" id="GO:0016887">
    <property type="term" value="F:ATP hydrolysis activity"/>
    <property type="evidence" value="ECO:0007669"/>
    <property type="project" value="InterPro"/>
</dbReference>
<dbReference type="EC" id="3.6.3.-" evidence="6"/>
<organism evidence="6 7">
    <name type="scientific">Methylohalomonas lacus</name>
    <dbReference type="NCBI Taxonomy" id="398773"/>
    <lineage>
        <taxon>Bacteria</taxon>
        <taxon>Pseudomonadati</taxon>
        <taxon>Pseudomonadota</taxon>
        <taxon>Gammaproteobacteria</taxon>
        <taxon>Methylohalomonadales</taxon>
        <taxon>Methylohalomonadaceae</taxon>
        <taxon>Methylohalomonas</taxon>
    </lineage>
</organism>
<dbReference type="PROSITE" id="PS50893">
    <property type="entry name" value="ABC_TRANSPORTER_2"/>
    <property type="match status" value="1"/>
</dbReference>
<dbReference type="RefSeq" id="WP_259057818.1">
    <property type="nucleotide sequence ID" value="NZ_JANUCT010000030.1"/>
</dbReference>
<protein>
    <submittedName>
        <fullName evidence="6">Zinc transport system ATP-binding protein</fullName>
        <ecNumber evidence="6">3.6.3.-</ecNumber>
    </submittedName>
</protein>
<comment type="caution">
    <text evidence="6">The sequence shown here is derived from an EMBL/GenBank/DDBJ whole genome shotgun (WGS) entry which is preliminary data.</text>
</comment>
<evidence type="ECO:0000256" key="3">
    <source>
        <dbReference type="ARBA" id="ARBA00022741"/>
    </source>
</evidence>
<dbReference type="EMBL" id="JANUCT010000030">
    <property type="protein sequence ID" value="MCS3904616.1"/>
    <property type="molecule type" value="Genomic_DNA"/>
</dbReference>
<evidence type="ECO:0000259" key="5">
    <source>
        <dbReference type="PROSITE" id="PS50893"/>
    </source>
</evidence>
<evidence type="ECO:0000313" key="6">
    <source>
        <dbReference type="EMBL" id="MCS3904616.1"/>
    </source>
</evidence>
<dbReference type="InterPro" id="IPR017871">
    <property type="entry name" value="ABC_transporter-like_CS"/>
</dbReference>
<keyword evidence="2" id="KW-0813">Transport</keyword>
<keyword evidence="4 6" id="KW-0067">ATP-binding</keyword>
<sequence>MQSDAQTLINIDNVSYAYDDRPVLEDITLDIQRGEFLGLIGPNAGGKSTLLKLILGLLQPDRGTIRVFGDSPASARGRLGYVPQHAAFGRDFPISVEETVMLGRLGLSGSYGRFSRDDHERARAALATVEIEDLRRRGLQELSGGQLQRVLIARALVCEPEVLLLDEPTANIDMRAEEDIFALLKEYNAHMTIVVVSHDIAFISTYVSRVACLNRQLVCHQTAQLDGKLIEQLYGAPMHLINHNHHHD</sequence>
<gene>
    <name evidence="6" type="ORF">J2T55_002656</name>
</gene>
<dbReference type="GO" id="GO:0005524">
    <property type="term" value="F:ATP binding"/>
    <property type="evidence" value="ECO:0007669"/>
    <property type="project" value="UniProtKB-KW"/>
</dbReference>
<reference evidence="6" key="1">
    <citation type="submission" date="2022-08" db="EMBL/GenBank/DDBJ databases">
        <title>Genomic Encyclopedia of Type Strains, Phase III (KMG-III): the genomes of soil and plant-associated and newly described type strains.</title>
        <authorList>
            <person name="Whitman W."/>
        </authorList>
    </citation>
    <scope>NUCLEOTIDE SEQUENCE</scope>
    <source>
        <strain evidence="6">HMT 1</strain>
    </source>
</reference>
<dbReference type="SUPFAM" id="SSF52540">
    <property type="entry name" value="P-loop containing nucleoside triphosphate hydrolases"/>
    <property type="match status" value="1"/>
</dbReference>
<dbReference type="CDD" id="cd03235">
    <property type="entry name" value="ABC_Metallic_Cations"/>
    <property type="match status" value="1"/>
</dbReference>
<name>A0AAE3L2I4_9GAMM</name>
<keyword evidence="3" id="KW-0547">Nucleotide-binding</keyword>
<feature type="domain" description="ABC transporter" evidence="5">
    <location>
        <begin position="9"/>
        <end position="240"/>
    </location>
</feature>
<dbReference type="FunFam" id="3.40.50.300:FF:000134">
    <property type="entry name" value="Iron-enterobactin ABC transporter ATP-binding protein"/>
    <property type="match status" value="1"/>
</dbReference>
<comment type="similarity">
    <text evidence="1">Belongs to the ABC transporter superfamily.</text>
</comment>
<keyword evidence="7" id="KW-1185">Reference proteome</keyword>
<dbReference type="Pfam" id="PF00005">
    <property type="entry name" value="ABC_tran"/>
    <property type="match status" value="1"/>
</dbReference>
<dbReference type="Gene3D" id="3.40.50.300">
    <property type="entry name" value="P-loop containing nucleotide triphosphate hydrolases"/>
    <property type="match status" value="1"/>
</dbReference>
<dbReference type="SMART" id="SM00382">
    <property type="entry name" value="AAA"/>
    <property type="match status" value="1"/>
</dbReference>
<dbReference type="InterPro" id="IPR003593">
    <property type="entry name" value="AAA+_ATPase"/>
</dbReference>
<dbReference type="InterPro" id="IPR050153">
    <property type="entry name" value="Metal_Ion_Import_ABC"/>
</dbReference>
<accession>A0AAE3L2I4</accession>
<evidence type="ECO:0000313" key="7">
    <source>
        <dbReference type="Proteomes" id="UP001204445"/>
    </source>
</evidence>
<evidence type="ECO:0000256" key="4">
    <source>
        <dbReference type="ARBA" id="ARBA00022840"/>
    </source>
</evidence>
<dbReference type="PANTHER" id="PTHR42734:SF17">
    <property type="entry name" value="METAL TRANSPORT SYSTEM ATP-BINDING PROTEIN TM_0124-RELATED"/>
    <property type="match status" value="1"/>
</dbReference>
<evidence type="ECO:0000256" key="2">
    <source>
        <dbReference type="ARBA" id="ARBA00022448"/>
    </source>
</evidence>
<dbReference type="Proteomes" id="UP001204445">
    <property type="component" value="Unassembled WGS sequence"/>
</dbReference>
<dbReference type="PROSITE" id="PS00211">
    <property type="entry name" value="ABC_TRANSPORTER_1"/>
    <property type="match status" value="1"/>
</dbReference>